<dbReference type="RefSeq" id="WP_188859136.1">
    <property type="nucleotide sequence ID" value="NZ_BMOS01000036.1"/>
</dbReference>
<keyword evidence="1 2" id="KW-0378">Hydrolase</keyword>
<dbReference type="InterPro" id="IPR009097">
    <property type="entry name" value="Cyclic_Pdiesterase"/>
</dbReference>
<reference evidence="3" key="2">
    <citation type="submission" date="2020-09" db="EMBL/GenBank/DDBJ databases">
        <authorList>
            <person name="Sun Q."/>
            <person name="Ohkuma M."/>
        </authorList>
    </citation>
    <scope>NUCLEOTIDE SEQUENCE</scope>
    <source>
        <strain evidence="3">JCM 17251</strain>
    </source>
</reference>
<protein>
    <recommendedName>
        <fullName evidence="2">Putative phosphoesterase GCM10007971_34170</fullName>
        <ecNumber evidence="2">3.1.-.-</ecNumber>
    </recommendedName>
</protein>
<dbReference type="InterPro" id="IPR022932">
    <property type="entry name" value="YjcG"/>
</dbReference>
<dbReference type="EMBL" id="BMOS01000036">
    <property type="protein sequence ID" value="GGN65394.1"/>
    <property type="molecule type" value="Genomic_DNA"/>
</dbReference>
<evidence type="ECO:0000313" key="3">
    <source>
        <dbReference type="EMBL" id="GGN65394.1"/>
    </source>
</evidence>
<evidence type="ECO:0000256" key="2">
    <source>
        <dbReference type="HAMAP-Rule" id="MF_01444"/>
    </source>
</evidence>
<proteinExistence type="inferred from homology"/>
<dbReference type="GO" id="GO:0016788">
    <property type="term" value="F:hydrolase activity, acting on ester bonds"/>
    <property type="evidence" value="ECO:0007669"/>
    <property type="project" value="UniProtKB-UniRule"/>
</dbReference>
<feature type="active site" description="Proton donor" evidence="2">
    <location>
        <position position="34"/>
    </location>
</feature>
<dbReference type="NCBIfam" id="NF010223">
    <property type="entry name" value="PRK13679.1"/>
    <property type="match status" value="1"/>
</dbReference>
<name>A0A918D4I9_9BACI</name>
<keyword evidence="4" id="KW-1185">Reference proteome</keyword>
<evidence type="ECO:0000256" key="1">
    <source>
        <dbReference type="ARBA" id="ARBA00022801"/>
    </source>
</evidence>
<dbReference type="PANTHER" id="PTHR40037">
    <property type="entry name" value="PHOSPHOESTERASE YJCG-RELATED"/>
    <property type="match status" value="1"/>
</dbReference>
<accession>A0A918D4I9</accession>
<organism evidence="3 4">
    <name type="scientific">Oceanobacillus indicireducens</name>
    <dbReference type="NCBI Taxonomy" id="1004261"/>
    <lineage>
        <taxon>Bacteria</taxon>
        <taxon>Bacillati</taxon>
        <taxon>Bacillota</taxon>
        <taxon>Bacilli</taxon>
        <taxon>Bacillales</taxon>
        <taxon>Bacillaceae</taxon>
        <taxon>Oceanobacillus</taxon>
    </lineage>
</organism>
<dbReference type="Gene3D" id="3.90.1140.10">
    <property type="entry name" value="Cyclic phosphodiesterase"/>
    <property type="match status" value="1"/>
</dbReference>
<dbReference type="SUPFAM" id="SSF55144">
    <property type="entry name" value="LigT-like"/>
    <property type="match status" value="1"/>
</dbReference>
<dbReference type="PANTHER" id="PTHR40037:SF1">
    <property type="entry name" value="PHOSPHOESTERASE SAOUHSC_00951-RELATED"/>
    <property type="match status" value="1"/>
</dbReference>
<dbReference type="AlphaFoldDB" id="A0A918D4I9"/>
<dbReference type="Proteomes" id="UP000624041">
    <property type="component" value="Unassembled WGS sequence"/>
</dbReference>
<evidence type="ECO:0000313" key="4">
    <source>
        <dbReference type="Proteomes" id="UP000624041"/>
    </source>
</evidence>
<dbReference type="EC" id="3.1.-.-" evidence="2"/>
<comment type="similarity">
    <text evidence="2">Belongs to the 2H phosphoesterase superfamily. YjcG family.</text>
</comment>
<feature type="active site" description="Proton acceptor" evidence="2">
    <location>
        <position position="115"/>
    </location>
</feature>
<feature type="short sequence motif" description="HXTX 2" evidence="2">
    <location>
        <begin position="115"/>
        <end position="118"/>
    </location>
</feature>
<sequence length="170" mass="20091">MNFGIAFFPSKEIQDAANSYRKRYDPRYTLIPPHITLKDSFKIEDGKLDEVITELQRIAMETEPFPIHITKVSSFEPVTNTIYFKVEKTDEIIKLEEKLHSGKFEDTRKHPFVPHVTLAQDLTHVEFTDILGRLNMENHKYEDTFDRFQLLYQLDNGQWTVHETFVLGRE</sequence>
<gene>
    <name evidence="3" type="ORF">GCM10007971_34170</name>
</gene>
<dbReference type="Pfam" id="PF13563">
    <property type="entry name" value="2_5_RNA_ligase2"/>
    <property type="match status" value="1"/>
</dbReference>
<dbReference type="HAMAP" id="MF_01444">
    <property type="entry name" value="2H_phosphoesterase_YjcG"/>
    <property type="match status" value="1"/>
</dbReference>
<feature type="short sequence motif" description="HXTX 1" evidence="2">
    <location>
        <begin position="34"/>
        <end position="37"/>
    </location>
</feature>
<dbReference type="InterPro" id="IPR050580">
    <property type="entry name" value="2H_phosphoesterase_YjcG-like"/>
</dbReference>
<comment type="caution">
    <text evidence="3">The sequence shown here is derived from an EMBL/GenBank/DDBJ whole genome shotgun (WGS) entry which is preliminary data.</text>
</comment>
<reference evidence="3" key="1">
    <citation type="journal article" date="2014" name="Int. J. Syst. Evol. Microbiol.">
        <title>Complete genome sequence of Corynebacterium casei LMG S-19264T (=DSM 44701T), isolated from a smear-ripened cheese.</title>
        <authorList>
            <consortium name="US DOE Joint Genome Institute (JGI-PGF)"/>
            <person name="Walter F."/>
            <person name="Albersmeier A."/>
            <person name="Kalinowski J."/>
            <person name="Ruckert C."/>
        </authorList>
    </citation>
    <scope>NUCLEOTIDE SEQUENCE</scope>
    <source>
        <strain evidence="3">JCM 17251</strain>
    </source>
</reference>